<dbReference type="EMBL" id="JAMKPW020000001">
    <property type="protein sequence ID" value="KAK8221844.1"/>
    <property type="molecule type" value="Genomic_DNA"/>
</dbReference>
<dbReference type="Proteomes" id="UP001320706">
    <property type="component" value="Unassembled WGS sequence"/>
</dbReference>
<sequence>MRTCDPDSAEAMGKPDSARVVAEGEMGPFLHPATILPSVPTTANTINACPERQQVLGLPKRSWLVRTLGSVTKRHDRTPWTAGDSRTRLTGKGRLFSERVWAWLLLPGKPLPQGKGSCDLTHKQHVCASEEPKKGLIVRLKTANSSRQAPTTTASSDQNVKYITGKSDGGSTSMAAPAAKRGRKPKVTFLEGPCGDRIADACAQARKPCQTTGCPNTVWDNCKPLQWGRLDDRQRHALRVGALVSLCEDCQHTASIGSKGVHMNGLCDCLSLQVIADNDKVLCLVCLRVEADYIAGATEQHENLYGDGTVSLHGHSRTRLRCTCRKRILGTEDEIRVCCRCWEFVRRPWARLNGVRHEVGLEPFHEER</sequence>
<reference evidence="1" key="1">
    <citation type="submission" date="2024-02" db="EMBL/GenBank/DDBJ databases">
        <title>Metagenome Assembled Genome of Zalaria obscura JY119.</title>
        <authorList>
            <person name="Vighnesh L."/>
            <person name="Jagadeeshwari U."/>
            <person name="Venkata Ramana C."/>
            <person name="Sasikala C."/>
        </authorList>
    </citation>
    <scope>NUCLEOTIDE SEQUENCE</scope>
    <source>
        <strain evidence="1">JY119</strain>
    </source>
</reference>
<evidence type="ECO:0000313" key="1">
    <source>
        <dbReference type="EMBL" id="KAK8221844.1"/>
    </source>
</evidence>
<name>A0ACC3SP02_9PEZI</name>
<proteinExistence type="predicted"/>
<organism evidence="1 2">
    <name type="scientific">Zalaria obscura</name>
    <dbReference type="NCBI Taxonomy" id="2024903"/>
    <lineage>
        <taxon>Eukaryota</taxon>
        <taxon>Fungi</taxon>
        <taxon>Dikarya</taxon>
        <taxon>Ascomycota</taxon>
        <taxon>Pezizomycotina</taxon>
        <taxon>Dothideomycetes</taxon>
        <taxon>Dothideomycetidae</taxon>
        <taxon>Dothideales</taxon>
        <taxon>Zalariaceae</taxon>
        <taxon>Zalaria</taxon>
    </lineage>
</organism>
<evidence type="ECO:0000313" key="2">
    <source>
        <dbReference type="Proteomes" id="UP001320706"/>
    </source>
</evidence>
<accession>A0ACC3SP02</accession>
<gene>
    <name evidence="1" type="ORF">M8818_000009</name>
</gene>
<keyword evidence="2" id="KW-1185">Reference proteome</keyword>
<protein>
    <submittedName>
        <fullName evidence="1">Uncharacterized protein</fullName>
    </submittedName>
</protein>
<comment type="caution">
    <text evidence="1">The sequence shown here is derived from an EMBL/GenBank/DDBJ whole genome shotgun (WGS) entry which is preliminary data.</text>
</comment>